<proteinExistence type="predicted"/>
<name>A0ACB9G8M8_CICIN</name>
<gene>
    <name evidence="1" type="ORF">L2E82_09135</name>
</gene>
<reference evidence="2" key="1">
    <citation type="journal article" date="2022" name="Mol. Ecol. Resour.">
        <title>The genomes of chicory, endive, great burdock and yacon provide insights into Asteraceae palaeo-polyploidization history and plant inulin production.</title>
        <authorList>
            <person name="Fan W."/>
            <person name="Wang S."/>
            <person name="Wang H."/>
            <person name="Wang A."/>
            <person name="Jiang F."/>
            <person name="Liu H."/>
            <person name="Zhao H."/>
            <person name="Xu D."/>
            <person name="Zhang Y."/>
        </authorList>
    </citation>
    <scope>NUCLEOTIDE SEQUENCE [LARGE SCALE GENOMIC DNA]</scope>
    <source>
        <strain evidence="2">cv. Punajuju</strain>
    </source>
</reference>
<accession>A0ACB9G8M8</accession>
<protein>
    <submittedName>
        <fullName evidence="1">Uncharacterized protein</fullName>
    </submittedName>
</protein>
<reference evidence="1 2" key="2">
    <citation type="journal article" date="2022" name="Mol. Ecol. Resour.">
        <title>The genomes of chicory, endive, great burdock and yacon provide insights into Asteraceae paleo-polyploidization history and plant inulin production.</title>
        <authorList>
            <person name="Fan W."/>
            <person name="Wang S."/>
            <person name="Wang H."/>
            <person name="Wang A."/>
            <person name="Jiang F."/>
            <person name="Liu H."/>
            <person name="Zhao H."/>
            <person name="Xu D."/>
            <person name="Zhang Y."/>
        </authorList>
    </citation>
    <scope>NUCLEOTIDE SEQUENCE [LARGE SCALE GENOMIC DNA]</scope>
    <source>
        <strain evidence="2">cv. Punajuju</strain>
        <tissue evidence="1">Leaves</tissue>
    </source>
</reference>
<evidence type="ECO:0000313" key="1">
    <source>
        <dbReference type="EMBL" id="KAI3779418.1"/>
    </source>
</evidence>
<dbReference type="Proteomes" id="UP001055811">
    <property type="component" value="Linkage Group LG02"/>
</dbReference>
<organism evidence="1 2">
    <name type="scientific">Cichorium intybus</name>
    <name type="common">Chicory</name>
    <dbReference type="NCBI Taxonomy" id="13427"/>
    <lineage>
        <taxon>Eukaryota</taxon>
        <taxon>Viridiplantae</taxon>
        <taxon>Streptophyta</taxon>
        <taxon>Embryophyta</taxon>
        <taxon>Tracheophyta</taxon>
        <taxon>Spermatophyta</taxon>
        <taxon>Magnoliopsida</taxon>
        <taxon>eudicotyledons</taxon>
        <taxon>Gunneridae</taxon>
        <taxon>Pentapetalae</taxon>
        <taxon>asterids</taxon>
        <taxon>campanulids</taxon>
        <taxon>Asterales</taxon>
        <taxon>Asteraceae</taxon>
        <taxon>Cichorioideae</taxon>
        <taxon>Cichorieae</taxon>
        <taxon>Cichoriinae</taxon>
        <taxon>Cichorium</taxon>
    </lineage>
</organism>
<sequence>MELQGGLHFPSAFPKSPISHPFLNRQYLPPTNLYRQLQSPSLHRKRRHVDREWALKIPAPPLPPENSEKGYPLEMDETLQTSPDVVSKKCSIAMISRILMGINHTDHLSGHISHMNG</sequence>
<dbReference type="EMBL" id="CM042010">
    <property type="protein sequence ID" value="KAI3779418.1"/>
    <property type="molecule type" value="Genomic_DNA"/>
</dbReference>
<comment type="caution">
    <text evidence="1">The sequence shown here is derived from an EMBL/GenBank/DDBJ whole genome shotgun (WGS) entry which is preliminary data.</text>
</comment>
<keyword evidence="2" id="KW-1185">Reference proteome</keyword>
<evidence type="ECO:0000313" key="2">
    <source>
        <dbReference type="Proteomes" id="UP001055811"/>
    </source>
</evidence>